<dbReference type="GO" id="GO:0051213">
    <property type="term" value="F:dioxygenase activity"/>
    <property type="evidence" value="ECO:0007669"/>
    <property type="project" value="UniProtKB-KW"/>
</dbReference>
<evidence type="ECO:0000259" key="2">
    <source>
        <dbReference type="Pfam" id="PF02668"/>
    </source>
</evidence>
<feature type="domain" description="TauD/TfdA-like" evidence="2">
    <location>
        <begin position="141"/>
        <end position="310"/>
    </location>
</feature>
<evidence type="ECO:0000256" key="1">
    <source>
        <dbReference type="ARBA" id="ARBA00023002"/>
    </source>
</evidence>
<evidence type="ECO:0000313" key="4">
    <source>
        <dbReference type="Proteomes" id="UP001208017"/>
    </source>
</evidence>
<dbReference type="Pfam" id="PF02668">
    <property type="entry name" value="TauD"/>
    <property type="match status" value="1"/>
</dbReference>
<proteinExistence type="predicted"/>
<evidence type="ECO:0000313" key="3">
    <source>
        <dbReference type="EMBL" id="MCX7570905.1"/>
    </source>
</evidence>
<dbReference type="RefSeq" id="WP_267152151.1">
    <property type="nucleotide sequence ID" value="NZ_JAPMLT010000007.1"/>
</dbReference>
<protein>
    <submittedName>
        <fullName evidence="3">TauD/TfdA family dioxygenase</fullName>
    </submittedName>
</protein>
<dbReference type="InterPro" id="IPR042098">
    <property type="entry name" value="TauD-like_sf"/>
</dbReference>
<sequence length="345" mass="39408">MKAYHVFSEEQHKELCAALSDLSAISPYVDYSAFQARMIRNVEEGVLPKFFLDLCERIRADRAHGRHVHVLKNCPVDTDVPDLNHDDPVNDKYRLKKTFLGEAFLGTFAHLLENPLLSYASRNNGDFFTDVVSINRFRGMRTGFTDGDLIYHNDRSSHPVRADYITLLGVRCPEDDLVYTTYVDSQDIISHLTPEQVEALSEKWYYTEVDDLTKDKIKNWDRSTAHAVLQGEGKICFTDTMTHPLPDAPVAAVHALLAFTNAVTKAMKHRHKLDYGDLLVFSNQYGLHNRERIEVNNPEDTAKRWLLKTYSFKSRAVSDTYADYWVNDVYGCVSDGLEKTAVTSM</sequence>
<comment type="caution">
    <text evidence="3">The sequence shown here is derived from an EMBL/GenBank/DDBJ whole genome shotgun (WGS) entry which is preliminary data.</text>
</comment>
<dbReference type="EMBL" id="JAPMLT010000007">
    <property type="protein sequence ID" value="MCX7570905.1"/>
    <property type="molecule type" value="Genomic_DNA"/>
</dbReference>
<dbReference type="SUPFAM" id="SSF51197">
    <property type="entry name" value="Clavaminate synthase-like"/>
    <property type="match status" value="1"/>
</dbReference>
<reference evidence="3 4" key="1">
    <citation type="submission" date="2022-11" db="EMBL/GenBank/DDBJ databases">
        <title>Study of microbial diversity in lake waters.</title>
        <authorList>
            <person name="Zhang J."/>
        </authorList>
    </citation>
    <scope>NUCLEOTIDE SEQUENCE [LARGE SCALE GENOMIC DNA]</scope>
    <source>
        <strain evidence="3 4">DT12</strain>
    </source>
</reference>
<name>A0ABT3X1W4_9BACL</name>
<dbReference type="InterPro" id="IPR003819">
    <property type="entry name" value="TauD/TfdA-like"/>
</dbReference>
<dbReference type="Gene3D" id="3.60.130.10">
    <property type="entry name" value="Clavaminate synthase-like"/>
    <property type="match status" value="1"/>
</dbReference>
<keyword evidence="3" id="KW-0223">Dioxygenase</keyword>
<gene>
    <name evidence="3" type="ORF">OS242_13225</name>
</gene>
<organism evidence="3 4">
    <name type="scientific">Tumebacillus lacus</name>
    <dbReference type="NCBI Taxonomy" id="2995335"/>
    <lineage>
        <taxon>Bacteria</taxon>
        <taxon>Bacillati</taxon>
        <taxon>Bacillota</taxon>
        <taxon>Bacilli</taxon>
        <taxon>Bacillales</taxon>
        <taxon>Alicyclobacillaceae</taxon>
        <taxon>Tumebacillus</taxon>
    </lineage>
</organism>
<keyword evidence="4" id="KW-1185">Reference proteome</keyword>
<keyword evidence="1" id="KW-0560">Oxidoreductase</keyword>
<dbReference type="Proteomes" id="UP001208017">
    <property type="component" value="Unassembled WGS sequence"/>
</dbReference>
<accession>A0ABT3X1W4</accession>